<evidence type="ECO:0000256" key="2">
    <source>
        <dbReference type="ARBA" id="ARBA00023125"/>
    </source>
</evidence>
<dbReference type="GO" id="GO:0043565">
    <property type="term" value="F:sequence-specific DNA binding"/>
    <property type="evidence" value="ECO:0007669"/>
    <property type="project" value="InterPro"/>
</dbReference>
<dbReference type="PANTHER" id="PTHR46796:SF6">
    <property type="entry name" value="ARAC SUBFAMILY"/>
    <property type="match status" value="1"/>
</dbReference>
<dbReference type="InterPro" id="IPR018062">
    <property type="entry name" value="HTH_AraC-typ_CS"/>
</dbReference>
<dbReference type="Gene3D" id="1.10.10.60">
    <property type="entry name" value="Homeodomain-like"/>
    <property type="match status" value="1"/>
</dbReference>
<protein>
    <submittedName>
        <fullName evidence="5">AraC-like protein</fullName>
    </submittedName>
</protein>
<dbReference type="Proteomes" id="UP000295509">
    <property type="component" value="Unassembled WGS sequence"/>
</dbReference>
<sequence length="326" mass="35869">MLNDLIRLEITDEPDGKDIWRHGSMSAFRLDCEFGLGESTGSNVDAWNLGRLDMLDGRFAHLSLAPLADGGDTWLYLKLVTHGAMNIEQGTQARRIGPGEIVLVESSQPYRQTFDEPTGLIALRFPASALKERGLRHDLRNFITPDMSSADARAIADFVTSIATQHGATSASLRRRQGDQLLDLIDLLIDDPAALMRARSGDATLFRAKRFIAQNLRSPGLTVPLIASAVCVSDAHLSRLFRAEGESVMRYVWASRLALAADIIKRSDKAHVQIGDIAYRCGFSTPAHFSRAFRERYGLSPRDALAGNECEAVTWFGTGGTQIEPR</sequence>
<dbReference type="PROSITE" id="PS00041">
    <property type="entry name" value="HTH_ARAC_FAMILY_1"/>
    <property type="match status" value="1"/>
</dbReference>
<proteinExistence type="predicted"/>
<evidence type="ECO:0000313" key="5">
    <source>
        <dbReference type="EMBL" id="TDY37720.1"/>
    </source>
</evidence>
<dbReference type="SMART" id="SM00342">
    <property type="entry name" value="HTH_ARAC"/>
    <property type="match status" value="1"/>
</dbReference>
<dbReference type="PROSITE" id="PS01124">
    <property type="entry name" value="HTH_ARAC_FAMILY_2"/>
    <property type="match status" value="1"/>
</dbReference>
<name>A0A4R8L751_9BURK</name>
<dbReference type="Pfam" id="PF14525">
    <property type="entry name" value="AraC_binding_2"/>
    <property type="match status" value="1"/>
</dbReference>
<dbReference type="Pfam" id="PF12833">
    <property type="entry name" value="HTH_18"/>
    <property type="match status" value="1"/>
</dbReference>
<evidence type="ECO:0000256" key="1">
    <source>
        <dbReference type="ARBA" id="ARBA00023015"/>
    </source>
</evidence>
<dbReference type="OrthoDB" id="9178898at2"/>
<dbReference type="InterPro" id="IPR018060">
    <property type="entry name" value="HTH_AraC"/>
</dbReference>
<evidence type="ECO:0000259" key="4">
    <source>
        <dbReference type="PROSITE" id="PS01124"/>
    </source>
</evidence>
<keyword evidence="1" id="KW-0805">Transcription regulation</keyword>
<dbReference type="InterPro" id="IPR050204">
    <property type="entry name" value="AraC_XylS_family_regulators"/>
</dbReference>
<comment type="caution">
    <text evidence="5">The sequence shown here is derived from an EMBL/GenBank/DDBJ whole genome shotgun (WGS) entry which is preliminary data.</text>
</comment>
<dbReference type="InterPro" id="IPR009057">
    <property type="entry name" value="Homeodomain-like_sf"/>
</dbReference>
<evidence type="ECO:0000256" key="3">
    <source>
        <dbReference type="ARBA" id="ARBA00023163"/>
    </source>
</evidence>
<dbReference type="SUPFAM" id="SSF46689">
    <property type="entry name" value="Homeodomain-like"/>
    <property type="match status" value="1"/>
</dbReference>
<dbReference type="AlphaFoldDB" id="A0A4R8L751"/>
<dbReference type="EMBL" id="SORE01000036">
    <property type="protein sequence ID" value="TDY37720.1"/>
    <property type="molecule type" value="Genomic_DNA"/>
</dbReference>
<accession>A0A4R8L751</accession>
<organism evidence="5 6">
    <name type="scientific">Paraburkholderia rhizosphaerae</name>
    <dbReference type="NCBI Taxonomy" id="480658"/>
    <lineage>
        <taxon>Bacteria</taxon>
        <taxon>Pseudomonadati</taxon>
        <taxon>Pseudomonadota</taxon>
        <taxon>Betaproteobacteria</taxon>
        <taxon>Burkholderiales</taxon>
        <taxon>Burkholderiaceae</taxon>
        <taxon>Paraburkholderia</taxon>
    </lineage>
</organism>
<keyword evidence="3" id="KW-0804">Transcription</keyword>
<dbReference type="RefSeq" id="WP_134197046.1">
    <property type="nucleotide sequence ID" value="NZ_JBHLUW010000067.1"/>
</dbReference>
<gene>
    <name evidence="5" type="ORF">BX592_13630</name>
</gene>
<feature type="domain" description="HTH araC/xylS-type" evidence="4">
    <location>
        <begin position="206"/>
        <end position="307"/>
    </location>
</feature>
<dbReference type="PANTHER" id="PTHR46796">
    <property type="entry name" value="HTH-TYPE TRANSCRIPTIONAL ACTIVATOR RHAS-RELATED"/>
    <property type="match status" value="1"/>
</dbReference>
<reference evidence="5 6" key="1">
    <citation type="submission" date="2019-03" db="EMBL/GenBank/DDBJ databases">
        <title>Genomic Encyclopedia of Type Strains, Phase III (KMG-III): the genomes of soil and plant-associated and newly described type strains.</title>
        <authorList>
            <person name="Whitman W."/>
        </authorList>
    </citation>
    <scope>NUCLEOTIDE SEQUENCE [LARGE SCALE GENOMIC DNA]</scope>
    <source>
        <strain evidence="5 6">LMG 29544</strain>
    </source>
</reference>
<evidence type="ECO:0000313" key="6">
    <source>
        <dbReference type="Proteomes" id="UP000295509"/>
    </source>
</evidence>
<dbReference type="InterPro" id="IPR020449">
    <property type="entry name" value="Tscrpt_reg_AraC-type_HTH"/>
</dbReference>
<dbReference type="GO" id="GO:0003700">
    <property type="term" value="F:DNA-binding transcription factor activity"/>
    <property type="evidence" value="ECO:0007669"/>
    <property type="project" value="InterPro"/>
</dbReference>
<dbReference type="InterPro" id="IPR035418">
    <property type="entry name" value="AraC-bd_2"/>
</dbReference>
<keyword evidence="6" id="KW-1185">Reference proteome</keyword>
<dbReference type="PRINTS" id="PR00032">
    <property type="entry name" value="HTHARAC"/>
</dbReference>
<keyword evidence="2" id="KW-0238">DNA-binding</keyword>